<dbReference type="GO" id="GO:0003677">
    <property type="term" value="F:DNA binding"/>
    <property type="evidence" value="ECO:0007669"/>
    <property type="project" value="TreeGrafter"/>
</dbReference>
<feature type="compositionally biased region" description="Low complexity" evidence="6">
    <location>
        <begin position="296"/>
        <end position="319"/>
    </location>
</feature>
<evidence type="ECO:0000256" key="1">
    <source>
        <dbReference type="ARBA" id="ARBA00004123"/>
    </source>
</evidence>
<feature type="region of interest" description="Disordered" evidence="6">
    <location>
        <begin position="514"/>
        <end position="544"/>
    </location>
</feature>
<keyword evidence="5" id="KW-0539">Nucleus</keyword>
<dbReference type="Gene3D" id="1.10.20.10">
    <property type="entry name" value="Histone, subunit A"/>
    <property type="match status" value="1"/>
</dbReference>
<organism evidence="8 9">
    <name type="scientific">Ampelomyces quisqualis</name>
    <name type="common">Powdery mildew agent</name>
    <dbReference type="NCBI Taxonomy" id="50730"/>
    <lineage>
        <taxon>Eukaryota</taxon>
        <taxon>Fungi</taxon>
        <taxon>Dikarya</taxon>
        <taxon>Ascomycota</taxon>
        <taxon>Pezizomycotina</taxon>
        <taxon>Dothideomycetes</taxon>
        <taxon>Pleosporomycetidae</taxon>
        <taxon>Pleosporales</taxon>
        <taxon>Pleosporineae</taxon>
        <taxon>Phaeosphaeriaceae</taxon>
        <taxon>Ampelomyces</taxon>
    </lineage>
</organism>
<feature type="compositionally biased region" description="Low complexity" evidence="6">
    <location>
        <begin position="14"/>
        <end position="24"/>
    </location>
</feature>
<keyword evidence="4" id="KW-0804">Transcription</keyword>
<feature type="compositionally biased region" description="Low complexity" evidence="6">
    <location>
        <begin position="128"/>
        <end position="164"/>
    </location>
</feature>
<dbReference type="GO" id="GO:0000124">
    <property type="term" value="C:SAGA complex"/>
    <property type="evidence" value="ECO:0007669"/>
    <property type="project" value="InterPro"/>
</dbReference>
<feature type="compositionally biased region" description="Low complexity" evidence="6">
    <location>
        <begin position="95"/>
        <end position="113"/>
    </location>
</feature>
<comment type="subcellular location">
    <subcellularLocation>
        <location evidence="1">Nucleus</location>
    </subcellularLocation>
</comment>
<dbReference type="AlphaFoldDB" id="A0A6A5QNQ9"/>
<gene>
    <name evidence="8" type="ORF">BDU57DRAFT_496889</name>
</gene>
<dbReference type="GO" id="GO:0005669">
    <property type="term" value="C:transcription factor TFIID complex"/>
    <property type="evidence" value="ECO:0007669"/>
    <property type="project" value="InterPro"/>
</dbReference>
<dbReference type="OrthoDB" id="2193432at2759"/>
<keyword evidence="9" id="KW-1185">Reference proteome</keyword>
<name>A0A6A5QNQ9_AMPQU</name>
<dbReference type="Pfam" id="PF03847">
    <property type="entry name" value="TFIID_20kDa"/>
    <property type="match status" value="1"/>
</dbReference>
<evidence type="ECO:0000256" key="4">
    <source>
        <dbReference type="ARBA" id="ARBA00023163"/>
    </source>
</evidence>
<proteinExistence type="inferred from homology"/>
<dbReference type="GO" id="GO:0003743">
    <property type="term" value="F:translation initiation factor activity"/>
    <property type="evidence" value="ECO:0007669"/>
    <property type="project" value="UniProtKB-KW"/>
</dbReference>
<evidence type="ECO:0000313" key="9">
    <source>
        <dbReference type="Proteomes" id="UP000800096"/>
    </source>
</evidence>
<dbReference type="GO" id="GO:0017025">
    <property type="term" value="F:TBP-class protein binding"/>
    <property type="evidence" value="ECO:0007669"/>
    <property type="project" value="TreeGrafter"/>
</dbReference>
<dbReference type="InterPro" id="IPR003228">
    <property type="entry name" value="TFIID_TAF12_dom"/>
</dbReference>
<feature type="region of interest" description="Disordered" evidence="6">
    <location>
        <begin position="256"/>
        <end position="498"/>
    </location>
</feature>
<accession>A0A6A5QNQ9</accession>
<feature type="region of interest" description="Disordered" evidence="6">
    <location>
        <begin position="1"/>
        <end position="29"/>
    </location>
</feature>
<dbReference type="InterPro" id="IPR037794">
    <property type="entry name" value="TAF12"/>
</dbReference>
<dbReference type="SUPFAM" id="SSF47113">
    <property type="entry name" value="Histone-fold"/>
    <property type="match status" value="1"/>
</dbReference>
<evidence type="ECO:0000259" key="7">
    <source>
        <dbReference type="Pfam" id="PF03847"/>
    </source>
</evidence>
<evidence type="ECO:0000256" key="6">
    <source>
        <dbReference type="SAM" id="MobiDB-lite"/>
    </source>
</evidence>
<sequence length="661" mass="73613">MSDSQPQPQPQPQPQGQQGAVPQQTTMRPDDILRLQCLTEDERQKYRQIMMNFWNMTQQHPAGTSEHTTARQKLFEYSQKFIARERQFRKNKMMQQQGNQGQSSQSNQGAQNQVKQEQPQAIQGVAEGVSVSQQTQAQQQSQSQQQVPPGSQASAQARAGAPTANNAPVDSAIVKHVQAFPIQIPLAGPTPGTPEYDAKIKEYRAGYMSMLQKQAQIVENRRKVQHQITERQQKGQEVPAEMNAMKQRMEKEHVALGEQIDKFRKMQKQWKDERERKMMADGQGSSGQGHLIPQDQSQVSTQSPHQPQPVQQSQRQPSLPNMPAQTQIKEEPQIKMEGGQVPPAQPSAQFNMQGNQQQQHPPQNLQMPPSMQQHQHQMQQQQARPPPGPHSQSMPPGQVQQFAQSGQQQHMQQNRPQINPHQANAHQHQQSNSPHPQSATSNAPGAPVPLSHQAAVSAANRSYTDPQRTNTPLQQSQGNFAGNSREREQLNNPKMPIPRHLNVTSPAPVHMGQARPTMSGPTNGAPGPMGQPVIPRPPPFQLEGEGDRVLSKRKLDELVRQVTGGSEEALTSEVEEVVLQLADDFVDNVISSACKLSKLRESPQLDIRDLQLILERNYNIRIPGYASDEVRTVRKVVPAAGWVDKMKAVNAAKVMGGKADF</sequence>
<evidence type="ECO:0000313" key="8">
    <source>
        <dbReference type="EMBL" id="KAF1916346.1"/>
    </source>
</evidence>
<feature type="domain" description="Transcription initiation factor TFIID subunit 12" evidence="7">
    <location>
        <begin position="551"/>
        <end position="620"/>
    </location>
</feature>
<dbReference type="GO" id="GO:0051123">
    <property type="term" value="P:RNA polymerase II preinitiation complex assembly"/>
    <property type="evidence" value="ECO:0007669"/>
    <property type="project" value="TreeGrafter"/>
</dbReference>
<feature type="compositionally biased region" description="Basic and acidic residues" evidence="6">
    <location>
        <begin position="256"/>
        <end position="279"/>
    </location>
</feature>
<dbReference type="GO" id="GO:0046982">
    <property type="term" value="F:protein heterodimerization activity"/>
    <property type="evidence" value="ECO:0007669"/>
    <property type="project" value="InterPro"/>
</dbReference>
<protein>
    <submittedName>
        <fullName evidence="8">Transcription initiation factor TFIID subunit A-domain-containing protein</fullName>
    </submittedName>
</protein>
<evidence type="ECO:0000256" key="5">
    <source>
        <dbReference type="ARBA" id="ARBA00023242"/>
    </source>
</evidence>
<dbReference type="CDD" id="cd07981">
    <property type="entry name" value="HFD_TAF12"/>
    <property type="match status" value="1"/>
</dbReference>
<feature type="compositionally biased region" description="Low complexity" evidence="6">
    <location>
        <begin position="421"/>
        <end position="439"/>
    </location>
</feature>
<dbReference type="Proteomes" id="UP000800096">
    <property type="component" value="Unassembled WGS sequence"/>
</dbReference>
<evidence type="ECO:0000256" key="3">
    <source>
        <dbReference type="ARBA" id="ARBA00023015"/>
    </source>
</evidence>
<dbReference type="PANTHER" id="PTHR12264">
    <property type="entry name" value="TRANSCRIPTION INITIATION FACTOR TFIID SUBUNIT 12"/>
    <property type="match status" value="1"/>
</dbReference>
<keyword evidence="3" id="KW-0805">Transcription regulation</keyword>
<feature type="compositionally biased region" description="Low complexity" evidence="6">
    <location>
        <begin position="349"/>
        <end position="383"/>
    </location>
</feature>
<comment type="similarity">
    <text evidence="2">Belongs to the TAF12 family.</text>
</comment>
<dbReference type="PANTHER" id="PTHR12264:SF21">
    <property type="entry name" value="TRANSCRIPTION INITIATION FACTOR TFIID SUBUNIT 12"/>
    <property type="match status" value="1"/>
</dbReference>
<reference evidence="8" key="1">
    <citation type="journal article" date="2020" name="Stud. Mycol.">
        <title>101 Dothideomycetes genomes: a test case for predicting lifestyles and emergence of pathogens.</title>
        <authorList>
            <person name="Haridas S."/>
            <person name="Albert R."/>
            <person name="Binder M."/>
            <person name="Bloem J."/>
            <person name="Labutti K."/>
            <person name="Salamov A."/>
            <person name="Andreopoulos B."/>
            <person name="Baker S."/>
            <person name="Barry K."/>
            <person name="Bills G."/>
            <person name="Bluhm B."/>
            <person name="Cannon C."/>
            <person name="Castanera R."/>
            <person name="Culley D."/>
            <person name="Daum C."/>
            <person name="Ezra D."/>
            <person name="Gonzalez J."/>
            <person name="Henrissat B."/>
            <person name="Kuo A."/>
            <person name="Liang C."/>
            <person name="Lipzen A."/>
            <person name="Lutzoni F."/>
            <person name="Magnuson J."/>
            <person name="Mondo S."/>
            <person name="Nolan M."/>
            <person name="Ohm R."/>
            <person name="Pangilinan J."/>
            <person name="Park H.-J."/>
            <person name="Ramirez L."/>
            <person name="Alfaro M."/>
            <person name="Sun H."/>
            <person name="Tritt A."/>
            <person name="Yoshinaga Y."/>
            <person name="Zwiers L.-H."/>
            <person name="Turgeon B."/>
            <person name="Goodwin S."/>
            <person name="Spatafora J."/>
            <person name="Crous P."/>
            <person name="Grigoriev I."/>
        </authorList>
    </citation>
    <scope>NUCLEOTIDE SEQUENCE</scope>
    <source>
        <strain evidence="8">HMLAC05119</strain>
    </source>
</reference>
<keyword evidence="8" id="KW-0648">Protein biosynthesis</keyword>
<evidence type="ECO:0000256" key="2">
    <source>
        <dbReference type="ARBA" id="ARBA00007530"/>
    </source>
</evidence>
<feature type="compositionally biased region" description="Low complexity" evidence="6">
    <location>
        <begin position="390"/>
        <end position="413"/>
    </location>
</feature>
<dbReference type="InterPro" id="IPR009072">
    <property type="entry name" value="Histone-fold"/>
</dbReference>
<feature type="compositionally biased region" description="Polar residues" evidence="6">
    <location>
        <begin position="459"/>
        <end position="482"/>
    </location>
</feature>
<feature type="region of interest" description="Disordered" evidence="6">
    <location>
        <begin position="90"/>
        <end position="166"/>
    </location>
</feature>
<dbReference type="FunFam" id="1.10.20.10:FF:000037">
    <property type="entry name" value="Transcription initiation factor TFIID subunit 12"/>
    <property type="match status" value="1"/>
</dbReference>
<keyword evidence="8" id="KW-0396">Initiation factor</keyword>
<dbReference type="EMBL" id="ML979135">
    <property type="protein sequence ID" value="KAF1916346.1"/>
    <property type="molecule type" value="Genomic_DNA"/>
</dbReference>